<dbReference type="EMBL" id="KL198047">
    <property type="protein sequence ID" value="KDQ12942.1"/>
    <property type="molecule type" value="Genomic_DNA"/>
</dbReference>
<dbReference type="Proteomes" id="UP000027195">
    <property type="component" value="Unassembled WGS sequence"/>
</dbReference>
<evidence type="ECO:0000313" key="2">
    <source>
        <dbReference type="EMBL" id="KDQ12942.1"/>
    </source>
</evidence>
<sequence>MITIDYSAFSTLSQAEMSGQSRAVIWLGTGTGTPSNLMDTCSPTTLLNNFHLTASYTMNIRRTFDNSVQSFLGIFQAYDTFGVADVVIYGSNPDPSIDRKPNTSSLLLYQLYDPSAVRIVQDISANSFLHGLSNLGGLYTTANAVFLFVFGFGLVRMLGLDHFSLLQGIKCPGESAEKVTEKQE</sequence>
<accession>A0A067MM46</accession>
<dbReference type="HOGENOM" id="CLU_099095_0_0_1"/>
<name>A0A067MM46_BOTB1</name>
<evidence type="ECO:0000256" key="1">
    <source>
        <dbReference type="SAM" id="Phobius"/>
    </source>
</evidence>
<keyword evidence="3" id="KW-1185">Reference proteome</keyword>
<keyword evidence="1" id="KW-0472">Membrane</keyword>
<proteinExistence type="predicted"/>
<dbReference type="AlphaFoldDB" id="A0A067MM46"/>
<reference evidence="3" key="1">
    <citation type="journal article" date="2014" name="Proc. Natl. Acad. Sci. U.S.A.">
        <title>Extensive sampling of basidiomycete genomes demonstrates inadequacy of the white-rot/brown-rot paradigm for wood decay fungi.</title>
        <authorList>
            <person name="Riley R."/>
            <person name="Salamov A.A."/>
            <person name="Brown D.W."/>
            <person name="Nagy L.G."/>
            <person name="Floudas D."/>
            <person name="Held B.W."/>
            <person name="Levasseur A."/>
            <person name="Lombard V."/>
            <person name="Morin E."/>
            <person name="Otillar R."/>
            <person name="Lindquist E.A."/>
            <person name="Sun H."/>
            <person name="LaButti K.M."/>
            <person name="Schmutz J."/>
            <person name="Jabbour D."/>
            <person name="Luo H."/>
            <person name="Baker S.E."/>
            <person name="Pisabarro A.G."/>
            <person name="Walton J.D."/>
            <person name="Blanchette R.A."/>
            <person name="Henrissat B."/>
            <person name="Martin F."/>
            <person name="Cullen D."/>
            <person name="Hibbett D.S."/>
            <person name="Grigoriev I.V."/>
        </authorList>
    </citation>
    <scope>NUCLEOTIDE SEQUENCE [LARGE SCALE GENOMIC DNA]</scope>
    <source>
        <strain evidence="3">FD-172 SS1</strain>
    </source>
</reference>
<gene>
    <name evidence="2" type="ORF">BOTBODRAFT_405982</name>
</gene>
<dbReference type="InParanoid" id="A0A067MM46"/>
<protein>
    <submittedName>
        <fullName evidence="2">Uncharacterized protein</fullName>
    </submittedName>
</protein>
<keyword evidence="1" id="KW-0812">Transmembrane</keyword>
<evidence type="ECO:0000313" key="3">
    <source>
        <dbReference type="Proteomes" id="UP000027195"/>
    </source>
</evidence>
<feature type="transmembrane region" description="Helical" evidence="1">
    <location>
        <begin position="136"/>
        <end position="155"/>
    </location>
</feature>
<organism evidence="2 3">
    <name type="scientific">Botryobasidium botryosum (strain FD-172 SS1)</name>
    <dbReference type="NCBI Taxonomy" id="930990"/>
    <lineage>
        <taxon>Eukaryota</taxon>
        <taxon>Fungi</taxon>
        <taxon>Dikarya</taxon>
        <taxon>Basidiomycota</taxon>
        <taxon>Agaricomycotina</taxon>
        <taxon>Agaricomycetes</taxon>
        <taxon>Cantharellales</taxon>
        <taxon>Botryobasidiaceae</taxon>
        <taxon>Botryobasidium</taxon>
    </lineage>
</organism>
<keyword evidence="1" id="KW-1133">Transmembrane helix</keyword>